<dbReference type="Proteomes" id="UP001596302">
    <property type="component" value="Unassembled WGS sequence"/>
</dbReference>
<protein>
    <recommendedName>
        <fullName evidence="3">Ribbon-helix-helix CopG family protein</fullName>
    </recommendedName>
</protein>
<sequence>MIVPTRRRTPQHTVAVDDELWQTARRIAELRRERVSDVLRAALMRYVARHKHLLQED</sequence>
<dbReference type="EMBL" id="JBHSQW010000002">
    <property type="protein sequence ID" value="MFC5992901.1"/>
    <property type="molecule type" value="Genomic_DNA"/>
</dbReference>
<keyword evidence="2" id="KW-1185">Reference proteome</keyword>
<name>A0ABW1IWP2_9PSEU</name>
<accession>A0ABW1IWP2</accession>
<evidence type="ECO:0008006" key="3">
    <source>
        <dbReference type="Google" id="ProtNLM"/>
    </source>
</evidence>
<reference evidence="2" key="1">
    <citation type="journal article" date="2019" name="Int. J. Syst. Evol. Microbiol.">
        <title>The Global Catalogue of Microorganisms (GCM) 10K type strain sequencing project: providing services to taxonomists for standard genome sequencing and annotation.</title>
        <authorList>
            <consortium name="The Broad Institute Genomics Platform"/>
            <consortium name="The Broad Institute Genome Sequencing Center for Infectious Disease"/>
            <person name="Wu L."/>
            <person name="Ma J."/>
        </authorList>
    </citation>
    <scope>NUCLEOTIDE SEQUENCE [LARGE SCALE GENOMIC DNA]</scope>
    <source>
        <strain evidence="2">CCM 8391</strain>
    </source>
</reference>
<comment type="caution">
    <text evidence="1">The sequence shown here is derived from an EMBL/GenBank/DDBJ whole genome shotgun (WGS) entry which is preliminary data.</text>
</comment>
<organism evidence="1 2">
    <name type="scientific">Pseudonocardia hispaniensis</name>
    <dbReference type="NCBI Taxonomy" id="904933"/>
    <lineage>
        <taxon>Bacteria</taxon>
        <taxon>Bacillati</taxon>
        <taxon>Actinomycetota</taxon>
        <taxon>Actinomycetes</taxon>
        <taxon>Pseudonocardiales</taxon>
        <taxon>Pseudonocardiaceae</taxon>
        <taxon>Pseudonocardia</taxon>
    </lineage>
</organism>
<gene>
    <name evidence="1" type="ORF">ACFQE5_01600</name>
</gene>
<proteinExistence type="predicted"/>
<evidence type="ECO:0000313" key="2">
    <source>
        <dbReference type="Proteomes" id="UP001596302"/>
    </source>
</evidence>
<dbReference type="RefSeq" id="WP_379581930.1">
    <property type="nucleotide sequence ID" value="NZ_JBHSQW010000002.1"/>
</dbReference>
<evidence type="ECO:0000313" key="1">
    <source>
        <dbReference type="EMBL" id="MFC5992901.1"/>
    </source>
</evidence>